<dbReference type="OrthoDB" id="408631at2759"/>
<dbReference type="EMBL" id="CAFZ01001455">
    <property type="protein sequence ID" value="CCA77295.1"/>
    <property type="molecule type" value="Genomic_DNA"/>
</dbReference>
<dbReference type="Proteomes" id="UP000007148">
    <property type="component" value="Unassembled WGS sequence"/>
</dbReference>
<keyword evidence="2" id="KW-1185">Reference proteome</keyword>
<gene>
    <name evidence="1" type="ORF">PIIN_11273</name>
</gene>
<proteinExistence type="predicted"/>
<dbReference type="HOGENOM" id="CLU_2278542_0_0_1"/>
<organism evidence="1 2">
    <name type="scientific">Serendipita indica (strain DSM 11827)</name>
    <name type="common">Root endophyte fungus</name>
    <name type="synonym">Piriformospora indica</name>
    <dbReference type="NCBI Taxonomy" id="1109443"/>
    <lineage>
        <taxon>Eukaryota</taxon>
        <taxon>Fungi</taxon>
        <taxon>Dikarya</taxon>
        <taxon>Basidiomycota</taxon>
        <taxon>Agaricomycotina</taxon>
        <taxon>Agaricomycetes</taxon>
        <taxon>Sebacinales</taxon>
        <taxon>Serendipitaceae</taxon>
        <taxon>Serendipita</taxon>
    </lineage>
</organism>
<name>G4U152_SERID</name>
<sequence length="102" mass="11238">MGVFPTLSPSPLRSWHASDQVVLFNGAPYLPSVAVEYMQQAWSTFIVDPNNGLLSFGWQKYQGYGTKTLVDIFRNSNDLSHPIQLEDPTSFDASCAVLGQGL</sequence>
<dbReference type="InParanoid" id="G4U152"/>
<accession>G4U152</accession>
<reference evidence="1 2" key="1">
    <citation type="journal article" date="2011" name="PLoS Pathog.">
        <title>Endophytic Life Strategies Decoded by Genome and Transcriptome Analyses of the Mutualistic Root Symbiont Piriformospora indica.</title>
        <authorList>
            <person name="Zuccaro A."/>
            <person name="Lahrmann U."/>
            <person name="Guldener U."/>
            <person name="Langen G."/>
            <person name="Pfiffi S."/>
            <person name="Biedenkopf D."/>
            <person name="Wong P."/>
            <person name="Samans B."/>
            <person name="Grimm C."/>
            <person name="Basiewicz M."/>
            <person name="Murat C."/>
            <person name="Martin F."/>
            <person name="Kogel K.H."/>
        </authorList>
    </citation>
    <scope>NUCLEOTIDE SEQUENCE [LARGE SCALE GENOMIC DNA]</scope>
    <source>
        <strain evidence="1 2">DSM 11827</strain>
    </source>
</reference>
<dbReference type="AlphaFoldDB" id="G4U152"/>
<comment type="caution">
    <text evidence="1">The sequence shown here is derived from an EMBL/GenBank/DDBJ whole genome shotgun (WGS) entry which is preliminary data.</text>
</comment>
<evidence type="ECO:0000313" key="1">
    <source>
        <dbReference type="EMBL" id="CCA77295.1"/>
    </source>
</evidence>
<protein>
    <submittedName>
        <fullName evidence="1">Uncharacterized protein</fullName>
    </submittedName>
</protein>
<evidence type="ECO:0000313" key="2">
    <source>
        <dbReference type="Proteomes" id="UP000007148"/>
    </source>
</evidence>